<dbReference type="InterPro" id="IPR006558">
    <property type="entry name" value="LamG-like"/>
</dbReference>
<reference evidence="5 6" key="1">
    <citation type="submission" date="2021-01" db="EMBL/GenBank/DDBJ databases">
        <title>Genome seq and assembly of Nocardiodes sp. G10.</title>
        <authorList>
            <person name="Chhetri G."/>
        </authorList>
    </citation>
    <scope>NUCLEOTIDE SEQUENCE [LARGE SCALE GENOMIC DNA]</scope>
    <source>
        <strain evidence="5 6">G10</strain>
    </source>
</reference>
<dbReference type="InterPro" id="IPR015202">
    <property type="entry name" value="GO-like_E_set"/>
</dbReference>
<evidence type="ECO:0000313" key="5">
    <source>
        <dbReference type="EMBL" id="MBL0749955.1"/>
    </source>
</evidence>
<proteinExistence type="predicted"/>
<dbReference type="Pfam" id="PF09118">
    <property type="entry name" value="GO-like_E_set"/>
    <property type="match status" value="1"/>
</dbReference>
<name>A0ABS1LE38_9ACTN</name>
<dbReference type="Pfam" id="PF13385">
    <property type="entry name" value="Laminin_G_3"/>
    <property type="match status" value="2"/>
</dbReference>
<sequence>MGVIRSPSSRERRPHPPPAELRTAEPKGTLMKLRSFRHFVATTIALAVALPLSAAATTAPAAAAAADDDVLRVLLFSSGDGVHGSVANTRAAVKEMADALALEYGLDNNTGDPAQAVAEVQDTTSATAFTPANLATKDVLVFAHTAGVLFNTDQRAALKAYIEGGGGFAGIHYTAWSPDQTEHDVNPFYRRLVGAAATGHPEPAGGQRGTVTVSDGTHPLTAGLQSPLSYTDEWYEWDVNPSQDVRTLVTVDESSYPAGTEVGEEGTTHPVTWCQKIEQGRSWYSSLGHHASAYTAANDGGNANDNDADDFVRLQLRRGIAYSAGLLPADCSPPAKDDQGSWSGVTPWPLVPINAALTSDGKVQSFGSVSSGCTDNNPYDWGGNDCVTQGGQMEIDIWDPSVMRTAATAASGLLPNATYTDLFCSMQVQMPHRRSTMTVGGDDGLGGNAPNDSAIGVTSYSTNSGLRNEAPMNYPRWYPTGTTTPDGSVVVQGGALKGGPGGPGVLTPEIYRPDAGSSWKLLTGATSVQAYGSGGGAANGGENRWWYPRSFVAPTNGKLFTITGTQMFELDPSGDGAITMRGGLGQGTPGNQGNLGNPVGATSTATMYRPGKILQVGGGTWSNGGGGAGARAGLTVDISGGTDTPVVAATQPMKYARHWPTSTVMPDGNVIVTGGSRDNNGNGGYVTNAEIWNPDTGVWKEVKIPYEHARLYHSIALLLPDGRIMIGGGGTPGPRNYTDVEYYSPAYLFDGNSAATRPQVTNAPKKVGYNGTFTMTSDSPISRVTLVRNGSVTHGFNNDQNFQDLAFTQSGGTVTITSPTNGNYAPPGAYMVFLWSSTGTPSMAKIVQIDPQVKMDSPAPKVVDQFEYPRLPVGWQSDNVPTSFEVAPGNGRMSPWEVQDQVQLIRAKAAGMGGLGLTGYHLAMGTTGKLTRTLQGLDVGQDYRLSIRYARDSRSAGTAPGTANLTVGGLSADLSAGTDLSSQNAFGTYVGTFTATARRMPLVLTAGSSGAGLVVDDLVVVGSRAGATEVPIRFRFEEGTGTTAANTGTDQTVGAATLTGTTTWNANGVEGGAVDLLGGANTNAVDLPDNVLQGATDFTTSFWVRPDEQPTNWAGLFHIGTGTGNTGGYFQIQTETRADGDTGLAATFKGPGLASPTNPEERIRATPARDLTVNAWNHVVFTRAGATGTLYLNGSQIAQRTDLTVELPEVGANTENNWLGRNGFPDAPLNGQMDDVRLYTSALTASDVAGIYADGTALNTTTTVSVSPASPSPFEAPITVSATVKDSANANPAGTAELWIDGAREGGAVAVANGAVTFPEVTLAPKTHQIEVRFLADAGWRDSTGTVSHTVARPPVGEGVPVHYKFDEGSGTTSVNSGSDPAIGNAVLQGNAGWVPSAKFGAGVNLPGAGHVQLPNDITVGMDEEITVSTWIRPTALPNWTTHLQIGKNTTEYLLLQSSTINGDRGFAATLRVDNGADQRIQLPGDADLPLNQWTHVVLTLGPSPTGGGTTGKIYFDGAVVASRDNIPMDIGDVGAGGTTANFIANGSYNDPRPTEQVDDFRIYGYELSAADVVELFEEKPNAAPAGVADSYSTVQDVALSVPAPGVLGNDTDAEDDTLTAGDVTQPAHGVVSLAADGSFTYAPDEGYNGTDTFTYRAGDGTSTSAATTVTITVTEVPNTGPEAADDAYDTVAGEAMSVAAPGVMTNDTDADDDALTATRTSDPVNGSVTLQADGSFTYTPDEGFVGRDRFTYTVSDGVITSTPATVTITVRPAGGTGGGGTGGGGGGGPLTSAVAGAAAPFTYGKLGTVVASVAPAAATGKVEVLQGNDVLASGALESGRSAIVLPAKSLQPGTHRLTLRYVGDGGHRASSSTLEVTVAQVVPQMAVKAPAKVTKGKRATVRVVLRAPDGVPVTGDVVVAVRGGKKIAGTLNGGRVFVQLPKARGKRLRLTVTYEGSALAESTSERLAIRVKKKR</sequence>
<dbReference type="CDD" id="cd02851">
    <property type="entry name" value="E_set_GO_C"/>
    <property type="match status" value="1"/>
</dbReference>
<dbReference type="Gene3D" id="2.60.120.200">
    <property type="match status" value="2"/>
</dbReference>
<dbReference type="Gene3D" id="2.60.40.2810">
    <property type="match status" value="2"/>
</dbReference>
<evidence type="ECO:0000256" key="1">
    <source>
        <dbReference type="ARBA" id="ARBA00022729"/>
    </source>
</evidence>
<dbReference type="InterPro" id="IPR013783">
    <property type="entry name" value="Ig-like_fold"/>
</dbReference>
<dbReference type="SUPFAM" id="SSF52317">
    <property type="entry name" value="Class I glutamine amidotransferase-like"/>
    <property type="match status" value="1"/>
</dbReference>
<organism evidence="5 6">
    <name type="scientific">Nocardioides baculatus</name>
    <dbReference type="NCBI Taxonomy" id="2801337"/>
    <lineage>
        <taxon>Bacteria</taxon>
        <taxon>Bacillati</taxon>
        <taxon>Actinomycetota</taxon>
        <taxon>Actinomycetes</taxon>
        <taxon>Propionibacteriales</taxon>
        <taxon>Nocardioidaceae</taxon>
        <taxon>Nocardioides</taxon>
    </lineage>
</organism>
<dbReference type="InterPro" id="IPR037293">
    <property type="entry name" value="Gal_Oxidase_central_sf"/>
</dbReference>
<keyword evidence="2" id="KW-1015">Disulfide bond</keyword>
<dbReference type="Gene3D" id="3.40.50.880">
    <property type="match status" value="1"/>
</dbReference>
<keyword evidence="6" id="KW-1185">Reference proteome</keyword>
<dbReference type="Pfam" id="PF16640">
    <property type="entry name" value="Big_3_5"/>
    <property type="match status" value="2"/>
</dbReference>
<protein>
    <submittedName>
        <fullName evidence="5">ThuA domain-containing protein</fullName>
    </submittedName>
</protein>
<dbReference type="SMART" id="SM00560">
    <property type="entry name" value="LamGL"/>
    <property type="match status" value="1"/>
</dbReference>
<evidence type="ECO:0000256" key="2">
    <source>
        <dbReference type="ARBA" id="ARBA00023157"/>
    </source>
</evidence>
<dbReference type="SUPFAM" id="SSF49899">
    <property type="entry name" value="Concanavalin A-like lectins/glucanases"/>
    <property type="match status" value="2"/>
</dbReference>
<evidence type="ECO:0000313" key="6">
    <source>
        <dbReference type="Proteomes" id="UP000636918"/>
    </source>
</evidence>
<dbReference type="PANTHER" id="PTHR40469:SF2">
    <property type="entry name" value="GALACTOSE-BINDING DOMAIN-LIKE SUPERFAMILY PROTEIN"/>
    <property type="match status" value="1"/>
</dbReference>
<dbReference type="Pfam" id="PF17963">
    <property type="entry name" value="Big_9"/>
    <property type="match status" value="2"/>
</dbReference>
<dbReference type="InterPro" id="IPR014756">
    <property type="entry name" value="Ig_E-set"/>
</dbReference>
<dbReference type="InterPro" id="IPR013320">
    <property type="entry name" value="ConA-like_dom_sf"/>
</dbReference>
<comment type="caution">
    <text evidence="5">The sequence shown here is derived from an EMBL/GenBank/DDBJ whole genome shotgun (WGS) entry which is preliminary data.</text>
</comment>
<dbReference type="InterPro" id="IPR029010">
    <property type="entry name" value="ThuA-like"/>
</dbReference>
<dbReference type="Gene3D" id="2.130.10.80">
    <property type="entry name" value="Galactose oxidase/kelch, beta-propeller"/>
    <property type="match status" value="1"/>
</dbReference>
<dbReference type="SUPFAM" id="SSF81296">
    <property type="entry name" value="E set domains"/>
    <property type="match status" value="1"/>
</dbReference>
<feature type="region of interest" description="Disordered" evidence="3">
    <location>
        <begin position="1"/>
        <end position="23"/>
    </location>
</feature>
<dbReference type="NCBIfam" id="NF012211">
    <property type="entry name" value="tand_rpt_95"/>
    <property type="match status" value="2"/>
</dbReference>
<dbReference type="InterPro" id="IPR011043">
    <property type="entry name" value="Gal_Oxase/kelch_b-propeller"/>
</dbReference>
<feature type="domain" description="LamG-like jellyroll fold" evidence="4">
    <location>
        <begin position="1096"/>
        <end position="1246"/>
    </location>
</feature>
<dbReference type="Pfam" id="PF06283">
    <property type="entry name" value="ThuA"/>
    <property type="match status" value="1"/>
</dbReference>
<dbReference type="SUPFAM" id="SSF50965">
    <property type="entry name" value="Galactose oxidase, central domain"/>
    <property type="match status" value="1"/>
</dbReference>
<gene>
    <name evidence="5" type="ORF">JI751_20210</name>
</gene>
<evidence type="ECO:0000256" key="3">
    <source>
        <dbReference type="SAM" id="MobiDB-lite"/>
    </source>
</evidence>
<dbReference type="InterPro" id="IPR029062">
    <property type="entry name" value="Class_I_gatase-like"/>
</dbReference>
<keyword evidence="1" id="KW-0732">Signal</keyword>
<dbReference type="Gene3D" id="2.60.40.10">
    <property type="entry name" value="Immunoglobulins"/>
    <property type="match status" value="3"/>
</dbReference>
<dbReference type="Proteomes" id="UP000636918">
    <property type="component" value="Unassembled WGS sequence"/>
</dbReference>
<evidence type="ECO:0000259" key="4">
    <source>
        <dbReference type="SMART" id="SM00560"/>
    </source>
</evidence>
<dbReference type="PANTHER" id="PTHR40469">
    <property type="entry name" value="SECRETED GLYCOSYL HYDROLASE"/>
    <property type="match status" value="1"/>
</dbReference>
<accession>A0ABS1LE38</accession>
<dbReference type="InterPro" id="IPR032109">
    <property type="entry name" value="Big_3_5"/>
</dbReference>
<dbReference type="EMBL" id="JAERSG010000008">
    <property type="protein sequence ID" value="MBL0749955.1"/>
    <property type="molecule type" value="Genomic_DNA"/>
</dbReference>